<dbReference type="STRING" id="1182543.W9WYQ8"/>
<keyword evidence="2 5" id="KW-0812">Transmembrane</keyword>
<keyword evidence="4 5" id="KW-0472">Membrane</keyword>
<dbReference type="RefSeq" id="XP_007743045.1">
    <property type="nucleotide sequence ID" value="XM_007744855.1"/>
</dbReference>
<dbReference type="Pfam" id="PF23489">
    <property type="entry name" value="V-ATPase_su_f"/>
    <property type="match status" value="1"/>
</dbReference>
<evidence type="ECO:0000313" key="7">
    <source>
        <dbReference type="Proteomes" id="UP000019471"/>
    </source>
</evidence>
<dbReference type="GeneID" id="19188972"/>
<feature type="transmembrane region" description="Helical" evidence="5">
    <location>
        <begin position="48"/>
        <end position="64"/>
    </location>
</feature>
<evidence type="ECO:0000256" key="5">
    <source>
        <dbReference type="SAM" id="Phobius"/>
    </source>
</evidence>
<evidence type="ECO:0000256" key="3">
    <source>
        <dbReference type="ARBA" id="ARBA00022989"/>
    </source>
</evidence>
<comment type="subcellular location">
    <subcellularLocation>
        <location evidence="1">Membrane</location>
    </subcellularLocation>
</comment>
<feature type="transmembrane region" description="Helical" evidence="5">
    <location>
        <begin position="7"/>
        <end position="28"/>
    </location>
</feature>
<evidence type="ECO:0000313" key="6">
    <source>
        <dbReference type="EMBL" id="EXJ73098.1"/>
    </source>
</evidence>
<evidence type="ECO:0000256" key="4">
    <source>
        <dbReference type="ARBA" id="ARBA00023136"/>
    </source>
</evidence>
<dbReference type="GO" id="GO:0016020">
    <property type="term" value="C:membrane"/>
    <property type="evidence" value="ECO:0007669"/>
    <property type="project" value="UniProtKB-SubCell"/>
</dbReference>
<accession>W9WYQ8</accession>
<sequence>MKPVVSALNAWSCTVLSVFAIVILSIVGGLFATDHHSMMGLEGDPEDGGAVAGSIFIAVAVYAARHSWYSVAFKLGCMFGRVGGALYHCDHNGFSAIKEKILSEELGRLTA</sequence>
<dbReference type="InterPro" id="IPR056552">
    <property type="entry name" value="Ribonucl_Kappa"/>
</dbReference>
<dbReference type="Proteomes" id="UP000019471">
    <property type="component" value="Unassembled WGS sequence"/>
</dbReference>
<reference evidence="6 7" key="1">
    <citation type="submission" date="2013-03" db="EMBL/GenBank/DDBJ databases">
        <title>The Genome Sequence of Cladophialophora psammophila CBS 110553.</title>
        <authorList>
            <consortium name="The Broad Institute Genomics Platform"/>
            <person name="Cuomo C."/>
            <person name="de Hoog S."/>
            <person name="Gorbushina A."/>
            <person name="Walker B."/>
            <person name="Young S.K."/>
            <person name="Zeng Q."/>
            <person name="Gargeya S."/>
            <person name="Fitzgerald M."/>
            <person name="Haas B."/>
            <person name="Abouelleil A."/>
            <person name="Allen A.W."/>
            <person name="Alvarado L."/>
            <person name="Arachchi H.M."/>
            <person name="Berlin A.M."/>
            <person name="Chapman S.B."/>
            <person name="Gainer-Dewar J."/>
            <person name="Goldberg J."/>
            <person name="Griggs A."/>
            <person name="Gujja S."/>
            <person name="Hansen M."/>
            <person name="Howarth C."/>
            <person name="Imamovic A."/>
            <person name="Ireland A."/>
            <person name="Larimer J."/>
            <person name="McCowan C."/>
            <person name="Murphy C."/>
            <person name="Pearson M."/>
            <person name="Poon T.W."/>
            <person name="Priest M."/>
            <person name="Roberts A."/>
            <person name="Saif S."/>
            <person name="Shea T."/>
            <person name="Sisk P."/>
            <person name="Sykes S."/>
            <person name="Wortman J."/>
            <person name="Nusbaum C."/>
            <person name="Birren B."/>
        </authorList>
    </citation>
    <scope>NUCLEOTIDE SEQUENCE [LARGE SCALE GENOMIC DNA]</scope>
    <source>
        <strain evidence="6 7">CBS 110553</strain>
    </source>
</reference>
<dbReference type="OrthoDB" id="67317at2759"/>
<organism evidence="6 7">
    <name type="scientific">Cladophialophora psammophila CBS 110553</name>
    <dbReference type="NCBI Taxonomy" id="1182543"/>
    <lineage>
        <taxon>Eukaryota</taxon>
        <taxon>Fungi</taxon>
        <taxon>Dikarya</taxon>
        <taxon>Ascomycota</taxon>
        <taxon>Pezizomycotina</taxon>
        <taxon>Eurotiomycetes</taxon>
        <taxon>Chaetothyriomycetidae</taxon>
        <taxon>Chaetothyriales</taxon>
        <taxon>Herpotrichiellaceae</taxon>
        <taxon>Cladophialophora</taxon>
    </lineage>
</organism>
<gene>
    <name evidence="6" type="ORF">A1O5_04247</name>
</gene>
<keyword evidence="3 5" id="KW-1133">Transmembrane helix</keyword>
<evidence type="ECO:0000256" key="1">
    <source>
        <dbReference type="ARBA" id="ARBA00004370"/>
    </source>
</evidence>
<keyword evidence="7" id="KW-1185">Reference proteome</keyword>
<protein>
    <submittedName>
        <fullName evidence="6">Uncharacterized protein</fullName>
    </submittedName>
</protein>
<dbReference type="AlphaFoldDB" id="W9WYQ8"/>
<evidence type="ECO:0000256" key="2">
    <source>
        <dbReference type="ARBA" id="ARBA00022692"/>
    </source>
</evidence>
<comment type="caution">
    <text evidence="6">The sequence shown here is derived from an EMBL/GenBank/DDBJ whole genome shotgun (WGS) entry which is preliminary data.</text>
</comment>
<dbReference type="EMBL" id="AMGX01000005">
    <property type="protein sequence ID" value="EXJ73098.1"/>
    <property type="molecule type" value="Genomic_DNA"/>
</dbReference>
<name>W9WYQ8_9EURO</name>
<dbReference type="HOGENOM" id="CLU_2158098_0_0_1"/>
<proteinExistence type="predicted"/>